<evidence type="ECO:0008006" key="4">
    <source>
        <dbReference type="Google" id="ProtNLM"/>
    </source>
</evidence>
<dbReference type="Proteomes" id="UP000609879">
    <property type="component" value="Unassembled WGS sequence"/>
</dbReference>
<protein>
    <recommendedName>
        <fullName evidence="4">Photosystem I assembly protein Ycf4</fullName>
    </recommendedName>
</protein>
<reference evidence="2 3" key="1">
    <citation type="submission" date="2021-01" db="EMBL/GenBank/DDBJ databases">
        <title>Whole genome shotgun sequence of Actinoplanes deccanensis NBRC 13994.</title>
        <authorList>
            <person name="Komaki H."/>
            <person name="Tamura T."/>
        </authorList>
    </citation>
    <scope>NUCLEOTIDE SEQUENCE [LARGE SCALE GENOMIC DNA]</scope>
    <source>
        <strain evidence="2 3">NBRC 13994</strain>
    </source>
</reference>
<name>A0ABQ3Y2K6_9ACTN</name>
<gene>
    <name evidence="2" type="ORF">Ade02nite_27560</name>
</gene>
<evidence type="ECO:0000256" key="1">
    <source>
        <dbReference type="SAM" id="Phobius"/>
    </source>
</evidence>
<keyword evidence="1" id="KW-0472">Membrane</keyword>
<keyword evidence="1" id="KW-0812">Transmembrane</keyword>
<sequence length="189" mass="20602">MTTPYPVVSRIPEDQPFIVRPHLAKRLRFAGLASGGLTLFLLCLLGAAALDEDANRTGLLVMPFAIGVFFFLFVGFLTWLVSSGGPVLAAGPAGLWIKTRPTRGQAIWLPWEHIGLIDRRRWYVEKLLVVHPRDPRVSGGLGAFTAADTARLQALYGSGLTATLTFADKEEDEILQAVAYFAANRVPLA</sequence>
<dbReference type="EMBL" id="BOMI01000050">
    <property type="protein sequence ID" value="GID74115.1"/>
    <property type="molecule type" value="Genomic_DNA"/>
</dbReference>
<evidence type="ECO:0000313" key="2">
    <source>
        <dbReference type="EMBL" id="GID74115.1"/>
    </source>
</evidence>
<proteinExistence type="predicted"/>
<comment type="caution">
    <text evidence="2">The sequence shown here is derived from an EMBL/GenBank/DDBJ whole genome shotgun (WGS) entry which is preliminary data.</text>
</comment>
<feature type="transmembrane region" description="Helical" evidence="1">
    <location>
        <begin position="61"/>
        <end position="81"/>
    </location>
</feature>
<keyword evidence="3" id="KW-1185">Reference proteome</keyword>
<keyword evidence="1" id="KW-1133">Transmembrane helix</keyword>
<accession>A0ABQ3Y2K6</accession>
<dbReference type="RefSeq" id="WP_203762007.1">
    <property type="nucleotide sequence ID" value="NZ_BAAABO010000032.1"/>
</dbReference>
<feature type="transmembrane region" description="Helical" evidence="1">
    <location>
        <begin position="29"/>
        <end position="49"/>
    </location>
</feature>
<evidence type="ECO:0000313" key="3">
    <source>
        <dbReference type="Proteomes" id="UP000609879"/>
    </source>
</evidence>
<organism evidence="2 3">
    <name type="scientific">Paractinoplanes deccanensis</name>
    <dbReference type="NCBI Taxonomy" id="113561"/>
    <lineage>
        <taxon>Bacteria</taxon>
        <taxon>Bacillati</taxon>
        <taxon>Actinomycetota</taxon>
        <taxon>Actinomycetes</taxon>
        <taxon>Micromonosporales</taxon>
        <taxon>Micromonosporaceae</taxon>
        <taxon>Paractinoplanes</taxon>
    </lineage>
</organism>